<evidence type="ECO:0000256" key="1">
    <source>
        <dbReference type="SAM" id="MobiDB-lite"/>
    </source>
</evidence>
<proteinExistence type="predicted"/>
<dbReference type="RefSeq" id="WP_379976687.1">
    <property type="nucleotide sequence ID" value="NZ_JBHULC010000005.1"/>
</dbReference>
<organism evidence="2 3">
    <name type="scientific">Emticicia soli</name>
    <dbReference type="NCBI Taxonomy" id="2027878"/>
    <lineage>
        <taxon>Bacteria</taxon>
        <taxon>Pseudomonadati</taxon>
        <taxon>Bacteroidota</taxon>
        <taxon>Cytophagia</taxon>
        <taxon>Cytophagales</taxon>
        <taxon>Leadbetterellaceae</taxon>
        <taxon>Emticicia</taxon>
    </lineage>
</organism>
<evidence type="ECO:0000313" key="3">
    <source>
        <dbReference type="Proteomes" id="UP001597510"/>
    </source>
</evidence>
<dbReference type="PANTHER" id="PTHR24023">
    <property type="entry name" value="COLLAGEN ALPHA"/>
    <property type="match status" value="1"/>
</dbReference>
<sequence>PQGLAGATGPQGLAGTTGAKGDTGATGPQGPTGATGPQGLAGTTGAKGDTGATGAKGDTGATGPQGLAGATGPQGLAGTTGAKGDTGATGPQGPTGATGAQGLAGVTGAKGDTGATGTQGSTGATGPQGLAGTTGAKGDTGATGAQGLTGATGPQGLAGVTGAKGDTGATGAQGLTGATGPQGLAGTTGAKGDTGATGAQGLTGATGPQGLAGTTGAKGDTGSTGATGATGATGEVTSISRNNTLTGDGTSGSPLGINLDQNNSWTGGISVQNEPLIITNDNNSANEIRLKEASSSGANHVALKAPATLANDNTYTLPATVGNAGDVLSISASPSPGSTSATLEWKPKQEKTIFVRKIISEIVTSSTTFQDDDVLFFNLEANKVYHIYGLLRVGKNDLAIANNDGFKYKFTYTGTLTDFKINNITATTTDSNINTASVSYTSIGSPVNLATSSIPIDVYLETTTTGTFTLQWAQASTTNGNPTVLRQAYLCATPLN</sequence>
<dbReference type="EMBL" id="JBHULC010000005">
    <property type="protein sequence ID" value="MFD2520345.1"/>
    <property type="molecule type" value="Genomic_DNA"/>
</dbReference>
<dbReference type="InterPro" id="IPR008160">
    <property type="entry name" value="Collagen"/>
</dbReference>
<gene>
    <name evidence="2" type="ORF">ACFSR2_05595</name>
</gene>
<feature type="non-terminal residue" evidence="2">
    <location>
        <position position="1"/>
    </location>
</feature>
<feature type="compositionally biased region" description="Low complexity" evidence="1">
    <location>
        <begin position="13"/>
        <end position="62"/>
    </location>
</feature>
<feature type="compositionally biased region" description="Low complexity" evidence="1">
    <location>
        <begin position="76"/>
        <end position="150"/>
    </location>
</feature>
<reference evidence="3" key="1">
    <citation type="journal article" date="2019" name="Int. J. Syst. Evol. Microbiol.">
        <title>The Global Catalogue of Microorganisms (GCM) 10K type strain sequencing project: providing services to taxonomists for standard genome sequencing and annotation.</title>
        <authorList>
            <consortium name="The Broad Institute Genomics Platform"/>
            <consortium name="The Broad Institute Genome Sequencing Center for Infectious Disease"/>
            <person name="Wu L."/>
            <person name="Ma J."/>
        </authorList>
    </citation>
    <scope>NUCLEOTIDE SEQUENCE [LARGE SCALE GENOMIC DNA]</scope>
    <source>
        <strain evidence="3">KCTC 52344</strain>
    </source>
</reference>
<feature type="compositionally biased region" description="Polar residues" evidence="1">
    <location>
        <begin position="235"/>
        <end position="259"/>
    </location>
</feature>
<name>A0ABW5J5X2_9BACT</name>
<comment type="caution">
    <text evidence="2">The sequence shown here is derived from an EMBL/GenBank/DDBJ whole genome shotgun (WGS) entry which is preliminary data.</text>
</comment>
<keyword evidence="3" id="KW-1185">Reference proteome</keyword>
<dbReference type="Proteomes" id="UP001597510">
    <property type="component" value="Unassembled WGS sequence"/>
</dbReference>
<feature type="region of interest" description="Disordered" evidence="1">
    <location>
        <begin position="171"/>
        <end position="259"/>
    </location>
</feature>
<feature type="compositionally biased region" description="Low complexity" evidence="1">
    <location>
        <begin position="171"/>
        <end position="234"/>
    </location>
</feature>
<accession>A0ABW5J5X2</accession>
<evidence type="ECO:0000313" key="2">
    <source>
        <dbReference type="EMBL" id="MFD2520345.1"/>
    </source>
</evidence>
<dbReference type="Pfam" id="PF01391">
    <property type="entry name" value="Collagen"/>
    <property type="match status" value="1"/>
</dbReference>
<protein>
    <recommendedName>
        <fullName evidence="4">Collagen-like protein</fullName>
    </recommendedName>
</protein>
<dbReference type="PANTHER" id="PTHR24023:SF1095">
    <property type="entry name" value="EGF-LIKE DOMAIN-CONTAINING PROTEIN"/>
    <property type="match status" value="1"/>
</dbReference>
<evidence type="ECO:0008006" key="4">
    <source>
        <dbReference type="Google" id="ProtNLM"/>
    </source>
</evidence>
<feature type="region of interest" description="Disordered" evidence="1">
    <location>
        <begin position="1"/>
        <end position="150"/>
    </location>
</feature>
<dbReference type="InterPro" id="IPR050149">
    <property type="entry name" value="Collagen_superfamily"/>
</dbReference>